<dbReference type="Proteomes" id="UP001177670">
    <property type="component" value="Unassembled WGS sequence"/>
</dbReference>
<sequence>MSLAFSGKNMGGKGPGDLRENGKGLKKGNSSDIKLRVGDNRVSKTWNVLELRKEQERRNFANIGNSKMTARKIFPRRRV</sequence>
<comment type="caution">
    <text evidence="2">The sequence shown here is derived from an EMBL/GenBank/DDBJ whole genome shotgun (WGS) entry which is preliminary data.</text>
</comment>
<keyword evidence="3" id="KW-1185">Reference proteome</keyword>
<dbReference type="AlphaFoldDB" id="A0AA40KTW7"/>
<name>A0AA40KTW7_9HYME</name>
<reference evidence="2" key="1">
    <citation type="submission" date="2021-10" db="EMBL/GenBank/DDBJ databases">
        <title>Melipona bicolor Genome sequencing and assembly.</title>
        <authorList>
            <person name="Araujo N.S."/>
            <person name="Arias M.C."/>
        </authorList>
    </citation>
    <scope>NUCLEOTIDE SEQUENCE</scope>
    <source>
        <strain evidence="2">USP_2M_L1-L4_2017</strain>
        <tissue evidence="2">Whole body</tissue>
    </source>
</reference>
<organism evidence="2 3">
    <name type="scientific">Melipona bicolor</name>
    <dbReference type="NCBI Taxonomy" id="60889"/>
    <lineage>
        <taxon>Eukaryota</taxon>
        <taxon>Metazoa</taxon>
        <taxon>Ecdysozoa</taxon>
        <taxon>Arthropoda</taxon>
        <taxon>Hexapoda</taxon>
        <taxon>Insecta</taxon>
        <taxon>Pterygota</taxon>
        <taxon>Neoptera</taxon>
        <taxon>Endopterygota</taxon>
        <taxon>Hymenoptera</taxon>
        <taxon>Apocrita</taxon>
        <taxon>Aculeata</taxon>
        <taxon>Apoidea</taxon>
        <taxon>Anthophila</taxon>
        <taxon>Apidae</taxon>
        <taxon>Melipona</taxon>
    </lineage>
</organism>
<protein>
    <submittedName>
        <fullName evidence="2">Uncharacterized protein</fullName>
    </submittedName>
</protein>
<dbReference type="EMBL" id="JAHYIQ010000004">
    <property type="protein sequence ID" value="KAK1132810.1"/>
    <property type="molecule type" value="Genomic_DNA"/>
</dbReference>
<evidence type="ECO:0000313" key="2">
    <source>
        <dbReference type="EMBL" id="KAK1132810.1"/>
    </source>
</evidence>
<evidence type="ECO:0000313" key="3">
    <source>
        <dbReference type="Proteomes" id="UP001177670"/>
    </source>
</evidence>
<feature type="region of interest" description="Disordered" evidence="1">
    <location>
        <begin position="1"/>
        <end position="32"/>
    </location>
</feature>
<gene>
    <name evidence="2" type="ORF">K0M31_014182</name>
</gene>
<proteinExistence type="predicted"/>
<accession>A0AA40KTW7</accession>
<evidence type="ECO:0000256" key="1">
    <source>
        <dbReference type="SAM" id="MobiDB-lite"/>
    </source>
</evidence>